<feature type="region of interest" description="Disordered" evidence="6">
    <location>
        <begin position="520"/>
        <end position="556"/>
    </location>
</feature>
<protein>
    <submittedName>
        <fullName evidence="9">Partitioning defective 3 homolog</fullName>
    </submittedName>
</protein>
<dbReference type="Pfam" id="PF00595">
    <property type="entry name" value="PDZ"/>
    <property type="match status" value="3"/>
</dbReference>
<proteinExistence type="inferred from homology"/>
<feature type="region of interest" description="Disordered" evidence="6">
    <location>
        <begin position="1028"/>
        <end position="1047"/>
    </location>
</feature>
<dbReference type="KEGG" id="lak:106167537"/>
<feature type="region of interest" description="Disordered" evidence="6">
    <location>
        <begin position="1258"/>
        <end position="1306"/>
    </location>
</feature>
<feature type="compositionally biased region" description="Basic and acidic residues" evidence="6">
    <location>
        <begin position="1493"/>
        <end position="1508"/>
    </location>
</feature>
<evidence type="ECO:0000256" key="3">
    <source>
        <dbReference type="ARBA" id="ARBA00022737"/>
    </source>
</evidence>
<evidence type="ECO:0000256" key="6">
    <source>
        <dbReference type="SAM" id="MobiDB-lite"/>
    </source>
</evidence>
<dbReference type="GO" id="GO:0005912">
    <property type="term" value="C:adherens junction"/>
    <property type="evidence" value="ECO:0007669"/>
    <property type="project" value="TreeGrafter"/>
</dbReference>
<dbReference type="InterPro" id="IPR001478">
    <property type="entry name" value="PDZ"/>
</dbReference>
<dbReference type="RefSeq" id="XP_013401792.1">
    <property type="nucleotide sequence ID" value="XM_013546338.1"/>
</dbReference>
<dbReference type="InterPro" id="IPR036034">
    <property type="entry name" value="PDZ_sf"/>
</dbReference>
<feature type="compositionally biased region" description="Basic and acidic residues" evidence="6">
    <location>
        <begin position="297"/>
        <end position="314"/>
    </location>
</feature>
<feature type="region of interest" description="Disordered" evidence="6">
    <location>
        <begin position="209"/>
        <end position="269"/>
    </location>
</feature>
<feature type="region of interest" description="Disordered" evidence="6">
    <location>
        <begin position="297"/>
        <end position="361"/>
    </location>
</feature>
<feature type="domain" description="PDZ" evidence="7">
    <location>
        <begin position="711"/>
        <end position="789"/>
    </location>
</feature>
<evidence type="ECO:0000313" key="9">
    <source>
        <dbReference type="RefSeq" id="XP_013401792.1"/>
    </source>
</evidence>
<feature type="coiled-coil region" evidence="5">
    <location>
        <begin position="1332"/>
        <end position="1394"/>
    </location>
</feature>
<feature type="compositionally biased region" description="Acidic residues" evidence="6">
    <location>
        <begin position="1137"/>
        <end position="1152"/>
    </location>
</feature>
<feature type="compositionally biased region" description="Basic residues" evidence="6">
    <location>
        <begin position="97"/>
        <end position="107"/>
    </location>
</feature>
<dbReference type="GO" id="GO:0030010">
    <property type="term" value="P:establishment of cell polarity"/>
    <property type="evidence" value="ECO:0007669"/>
    <property type="project" value="TreeGrafter"/>
</dbReference>
<evidence type="ECO:0000259" key="7">
    <source>
        <dbReference type="PROSITE" id="PS50106"/>
    </source>
</evidence>
<feature type="compositionally biased region" description="Gly residues" evidence="6">
    <location>
        <begin position="1474"/>
        <end position="1483"/>
    </location>
</feature>
<organism evidence="8 9">
    <name type="scientific">Lingula anatina</name>
    <name type="common">Brachiopod</name>
    <name type="synonym">Lingula unguis</name>
    <dbReference type="NCBI Taxonomy" id="7574"/>
    <lineage>
        <taxon>Eukaryota</taxon>
        <taxon>Metazoa</taxon>
        <taxon>Spiralia</taxon>
        <taxon>Lophotrochozoa</taxon>
        <taxon>Brachiopoda</taxon>
        <taxon>Linguliformea</taxon>
        <taxon>Lingulata</taxon>
        <taxon>Lingulida</taxon>
        <taxon>Linguloidea</taxon>
        <taxon>Lingulidae</taxon>
        <taxon>Lingula</taxon>
    </lineage>
</organism>
<feature type="compositionally biased region" description="Basic and acidic residues" evidence="6">
    <location>
        <begin position="235"/>
        <end position="257"/>
    </location>
</feature>
<dbReference type="GO" id="GO:0007155">
    <property type="term" value="P:cell adhesion"/>
    <property type="evidence" value="ECO:0007669"/>
    <property type="project" value="TreeGrafter"/>
</dbReference>
<dbReference type="Pfam" id="PF12053">
    <property type="entry name" value="Par3_HAL_N_term"/>
    <property type="match status" value="1"/>
</dbReference>
<feature type="compositionally biased region" description="Basic and acidic residues" evidence="6">
    <location>
        <begin position="916"/>
        <end position="929"/>
    </location>
</feature>
<feature type="region of interest" description="Disordered" evidence="6">
    <location>
        <begin position="971"/>
        <end position="990"/>
    </location>
</feature>
<dbReference type="Gene3D" id="3.10.20.90">
    <property type="entry name" value="Phosphatidylinositol 3-kinase Catalytic Subunit, Chain A, domain 1"/>
    <property type="match status" value="1"/>
</dbReference>
<comment type="similarity">
    <text evidence="1">Belongs to the PAR3 family.</text>
</comment>
<dbReference type="GO" id="GO:0008104">
    <property type="term" value="P:intracellular protein localization"/>
    <property type="evidence" value="ECO:0007669"/>
    <property type="project" value="TreeGrafter"/>
</dbReference>
<dbReference type="PANTHER" id="PTHR16484">
    <property type="entry name" value="PARTITIONING DEFECTIVE 3 RELATED"/>
    <property type="match status" value="1"/>
</dbReference>
<feature type="region of interest" description="Disordered" evidence="6">
    <location>
        <begin position="1541"/>
        <end position="1602"/>
    </location>
</feature>
<dbReference type="FunFam" id="2.30.42.10:FF:000078">
    <property type="entry name" value="Partitioning defective 3 homolog B"/>
    <property type="match status" value="1"/>
</dbReference>
<dbReference type="OrthoDB" id="6264899at2759"/>
<dbReference type="GeneID" id="106167537"/>
<evidence type="ECO:0000256" key="5">
    <source>
        <dbReference type="SAM" id="Coils"/>
    </source>
</evidence>
<dbReference type="SUPFAM" id="SSF50156">
    <property type="entry name" value="PDZ domain-like"/>
    <property type="match status" value="3"/>
</dbReference>
<keyword evidence="4" id="KW-0131">Cell cycle</keyword>
<dbReference type="GO" id="GO:0005938">
    <property type="term" value="C:cell cortex"/>
    <property type="evidence" value="ECO:0007669"/>
    <property type="project" value="TreeGrafter"/>
</dbReference>
<dbReference type="SMART" id="SM00228">
    <property type="entry name" value="PDZ"/>
    <property type="match status" value="3"/>
</dbReference>
<feature type="region of interest" description="Disordered" evidence="6">
    <location>
        <begin position="60"/>
        <end position="112"/>
    </location>
</feature>
<dbReference type="GO" id="GO:0000226">
    <property type="term" value="P:microtubule cytoskeleton organization"/>
    <property type="evidence" value="ECO:0007669"/>
    <property type="project" value="TreeGrafter"/>
</dbReference>
<feature type="compositionally biased region" description="Polar residues" evidence="6">
    <location>
        <begin position="1618"/>
        <end position="1639"/>
    </location>
</feature>
<name>A0A1S3IUA8_LINAN</name>
<feature type="region of interest" description="Disordered" evidence="6">
    <location>
        <begin position="1052"/>
        <end position="1154"/>
    </location>
</feature>
<dbReference type="GO" id="GO:0051301">
    <property type="term" value="P:cell division"/>
    <property type="evidence" value="ECO:0007669"/>
    <property type="project" value="UniProtKB-KW"/>
</dbReference>
<dbReference type="GO" id="GO:0045197">
    <property type="term" value="P:establishment or maintenance of epithelial cell apical/basal polarity"/>
    <property type="evidence" value="ECO:0007669"/>
    <property type="project" value="TreeGrafter"/>
</dbReference>
<dbReference type="GO" id="GO:0043296">
    <property type="term" value="C:apical junction complex"/>
    <property type="evidence" value="ECO:0007669"/>
    <property type="project" value="TreeGrafter"/>
</dbReference>
<dbReference type="CDD" id="cd23058">
    <property type="entry name" value="PDZ2_Par3-like"/>
    <property type="match status" value="1"/>
</dbReference>
<dbReference type="PROSITE" id="PS50106">
    <property type="entry name" value="PDZ"/>
    <property type="match status" value="3"/>
</dbReference>
<reference evidence="9" key="1">
    <citation type="submission" date="2025-08" db="UniProtKB">
        <authorList>
            <consortium name="RefSeq"/>
        </authorList>
    </citation>
    <scope>IDENTIFICATION</scope>
    <source>
        <tissue evidence="9">Gonads</tissue>
    </source>
</reference>
<feature type="region of interest" description="Disordered" evidence="6">
    <location>
        <begin position="1415"/>
        <end position="1435"/>
    </location>
</feature>
<feature type="domain" description="PDZ" evidence="7">
    <location>
        <begin position="582"/>
        <end position="655"/>
    </location>
</feature>
<feature type="compositionally biased region" description="Low complexity" evidence="6">
    <location>
        <begin position="1271"/>
        <end position="1294"/>
    </location>
</feature>
<feature type="compositionally biased region" description="Basic and acidic residues" evidence="6">
    <location>
        <begin position="1572"/>
        <end position="1590"/>
    </location>
</feature>
<feature type="region of interest" description="Disordered" evidence="6">
    <location>
        <begin position="153"/>
        <end position="172"/>
    </location>
</feature>
<dbReference type="GO" id="GO:0016324">
    <property type="term" value="C:apical plasma membrane"/>
    <property type="evidence" value="ECO:0007669"/>
    <property type="project" value="TreeGrafter"/>
</dbReference>
<gene>
    <name evidence="9" type="primary">LOC106167537</name>
</gene>
<dbReference type="InterPro" id="IPR052213">
    <property type="entry name" value="PAR3"/>
</dbReference>
<sequence length="1703" mass="190439">MSIPVTDLKGQYLKPQDFSPNDYYVRIDTLKNYNDGGILDPDDQLCDVADDREQIIAMYEEQSAPSVPHNGGDGTSASSVGTASPDIFQAGDGHPHPQGHHPHHPPGHHNDKTYDHILRRHSGRNDVVITSNDLTTATGLTVLQVRRSSDPNLTNIGNEITQNEKTKEPIPPMANKRWSAVVTMDTNHPPRGGSLDSTGSPIQQKKLSANHRGSPLLNHRGSPQFNHRGSPRNQRRSDHQRQSSKQEADRSDDENLPKRIGGNGQEKSAFTRFARDSGRQSLGGGHPAIFKWMEAQEKTEEQYQKKAPDGRKEPLGGSGVGHQDEPKSMSRGIDVGQDDDHSDGHSDSSNPHDTSGDTDNGERREEMIVLKNEGGPLGIHVVPDYDDYGRDMGLLIQGIEPGGRIHKDGRLRVQDKIIEINGNRLIDVNFSHAQEIFRQALNTPDIKLQIIRAESPPLPKQPPPTMPKPSWRRKQDEVLKENNVPIAEREKAIGDKLINGNNMSETNNTKYMDVPMNIEHQKGGGEEEGDITSPNKKTPPAVPQRSPSTHLTAPAPGVSVVPVERNILTGPTNTRKIGKKVHIQLTKGPQGLGFSITTRDNPAGGNCPIYIKNILPKGAAIQDGRLKPGDRLLEVNGIEMTGKTQAEAVSILRNTKLGSVVNLVVSRQEEEEQFAVPRQLESDSTNALQPAEKAAEEEIPAKGNKEILSFEIPLNETGSAGLGVSVKGKTSTDDQGNTRDLGIFIKAVIHGGAASKDGRLKINDQLVKVNGENLIGKTNTEAMDSLRRAMQKTDPVPGIINLVIARRIGAPLASGTSTPNTSGGDHRILHEREKSNTSEVFFNGPEAMEDFSSQPLKREDLKDTGEVRGDEPSEFKENNLDKAIDIQKIRNPVLDRITGGAGLRNQIPYGMAPSEHLNENRTSTGEHNHSPPNQSNSLQHQLNNSITLTGSSGEVIMIDDDQLTQVKLRPRAMPSPARPHSSIDFLNYPQPQRGSFRKQYEQARMKPSTSKERPHSTIGFNANAIAASHQPQGQGASTEGAPVPPEWLSQWQDHQNKDEEEDMSPMPDEGHDPFRREGFGRQSMSEKRKGHLDPTKSEIYQKAKMAREIRGMSGSQTLPLPTKHKRPASFQYADGGNNEDEDDYGDDDEEDNQINGARIVRAGSAESLLGHSNLSLHERIRFTGDVGGNKQDFGPTLGMKKSSSLESLQAMVEEVVKEEDGNYWNQGTGGVSRSRGCNESFRNAVDRSYEGQVGVVAETVPMEPLEEESSEGGSIRQSGGRDSFSSNSSDPMSVNRKKKKGGLFKGLGHMFRFGKHRKSLEDRMPKMSSAEMHRQRELEKQKQEQMERYKARIDAQQEQERIQEQYRKLQEKQRQMENQKAQQEQDMMSRMERQQRSMPANLPTTRAERIQQLRSEHQRRHRERHGQYPMEEQEETYERQIVEDEYRFPTDDVASGHLYSDMMLQLMTKSGHQGPVGGNGNGGANSYALPPRRKPDPRPQYDRPRYDYSDPQYYSHYANYNEIQEQLKKQDYYREKYMQYQRERQQQNHHHPGPADVQQNGRGFMHGPGQHKPQENNRDVYGHPHHKPPENNRGVYGHPQHKLDNNRESLYAQVNKNRDTGYNQGQRSSRSQTPTNNLGYSPHYAIKPQPQNLPNIVLNDNNFDYDDPRHAYTEHHGGYEAIPRRTLSQKQLEELAMSGSAQV</sequence>
<feature type="compositionally biased region" description="Basic and acidic residues" evidence="6">
    <location>
        <begin position="1068"/>
        <end position="1110"/>
    </location>
</feature>
<dbReference type="Proteomes" id="UP000085678">
    <property type="component" value="Unplaced"/>
</dbReference>
<dbReference type="FunCoup" id="A0A1S3IUA8">
    <property type="interactions" value="586"/>
</dbReference>
<evidence type="ECO:0000256" key="2">
    <source>
        <dbReference type="ARBA" id="ARBA00022618"/>
    </source>
</evidence>
<dbReference type="InterPro" id="IPR021922">
    <property type="entry name" value="Par3/HAL_N"/>
</dbReference>
<dbReference type="GO" id="GO:0035091">
    <property type="term" value="F:phosphatidylinositol binding"/>
    <property type="evidence" value="ECO:0007669"/>
    <property type="project" value="TreeGrafter"/>
</dbReference>
<dbReference type="FunFam" id="2.30.42.10:FF:000011">
    <property type="entry name" value="partitioning defective 3 homolog isoform X1"/>
    <property type="match status" value="1"/>
</dbReference>
<evidence type="ECO:0000256" key="1">
    <source>
        <dbReference type="ARBA" id="ARBA00005358"/>
    </source>
</evidence>
<evidence type="ECO:0000313" key="8">
    <source>
        <dbReference type="Proteomes" id="UP000085678"/>
    </source>
</evidence>
<accession>A0A1S3IUA8</accession>
<keyword evidence="2" id="KW-0132">Cell division</keyword>
<feature type="region of interest" description="Disordered" evidence="6">
    <location>
        <begin position="184"/>
        <end position="203"/>
    </location>
</feature>
<dbReference type="CDD" id="cd06691">
    <property type="entry name" value="PDZ1_Par3-like"/>
    <property type="match status" value="1"/>
</dbReference>
<dbReference type="GO" id="GO:0051660">
    <property type="term" value="P:establishment of centrosome localization"/>
    <property type="evidence" value="ECO:0007669"/>
    <property type="project" value="TreeGrafter"/>
</dbReference>
<evidence type="ECO:0000256" key="4">
    <source>
        <dbReference type="ARBA" id="ARBA00023306"/>
    </source>
</evidence>
<keyword evidence="5" id="KW-0175">Coiled coil</keyword>
<feature type="region of interest" description="Disordered" evidence="6">
    <location>
        <begin position="1470"/>
        <end position="1512"/>
    </location>
</feature>
<keyword evidence="8" id="KW-1185">Reference proteome</keyword>
<keyword evidence="3" id="KW-0677">Repeat</keyword>
<feature type="compositionally biased region" description="Pro residues" evidence="6">
    <location>
        <begin position="456"/>
        <end position="467"/>
    </location>
</feature>
<dbReference type="Gene3D" id="2.30.42.10">
    <property type="match status" value="3"/>
</dbReference>
<feature type="region of interest" description="Disordered" evidence="6">
    <location>
        <begin position="1618"/>
        <end position="1650"/>
    </location>
</feature>
<dbReference type="InParanoid" id="A0A1S3IUA8"/>
<dbReference type="STRING" id="7574.A0A1S3IUA8"/>
<dbReference type="CDD" id="cd23059">
    <property type="entry name" value="PDZ3_Par3-like"/>
    <property type="match status" value="1"/>
</dbReference>
<dbReference type="PANTHER" id="PTHR16484:SF17">
    <property type="entry name" value="BAZOOKA, ISOFORM B"/>
    <property type="match status" value="1"/>
</dbReference>
<feature type="domain" description="PDZ" evidence="7">
    <location>
        <begin position="366"/>
        <end position="452"/>
    </location>
</feature>
<feature type="region of interest" description="Disordered" evidence="6">
    <location>
        <begin position="455"/>
        <end position="476"/>
    </location>
</feature>
<feature type="region of interest" description="Disordered" evidence="6">
    <location>
        <begin position="909"/>
        <end position="939"/>
    </location>
</feature>